<dbReference type="AlphaFoldDB" id="A0A9R1X5P9"/>
<feature type="region of interest" description="Disordered" evidence="1">
    <location>
        <begin position="1"/>
        <end position="65"/>
    </location>
</feature>
<gene>
    <name evidence="2" type="ORF">LSAT_V11C600306800</name>
</gene>
<accession>A0A9R1X5P9</accession>
<dbReference type="Proteomes" id="UP000235145">
    <property type="component" value="Unassembled WGS sequence"/>
</dbReference>
<name>A0A9R1X5P9_LACSA</name>
<dbReference type="EMBL" id="NBSK02000006">
    <property type="protein sequence ID" value="KAJ0201730.1"/>
    <property type="molecule type" value="Genomic_DNA"/>
</dbReference>
<evidence type="ECO:0000313" key="3">
    <source>
        <dbReference type="Proteomes" id="UP000235145"/>
    </source>
</evidence>
<feature type="compositionally biased region" description="Gly residues" evidence="1">
    <location>
        <begin position="52"/>
        <end position="63"/>
    </location>
</feature>
<keyword evidence="3" id="KW-1185">Reference proteome</keyword>
<evidence type="ECO:0000313" key="2">
    <source>
        <dbReference type="EMBL" id="KAJ0201730.1"/>
    </source>
</evidence>
<feature type="compositionally biased region" description="Polar residues" evidence="1">
    <location>
        <begin position="28"/>
        <end position="44"/>
    </location>
</feature>
<evidence type="ECO:0000256" key="1">
    <source>
        <dbReference type="SAM" id="MobiDB-lite"/>
    </source>
</evidence>
<sequence>MAVQRQAATSRSTKPSSNAQHLLDAGDPTTTLTRPRTSAQTPSFRVSRGQKGFAGGPFGGSGVEGVHEPQALENVMLQMRKKMKILQAMELVAMAS</sequence>
<protein>
    <submittedName>
        <fullName evidence="2">Uncharacterized protein</fullName>
    </submittedName>
</protein>
<reference evidence="2 3" key="1">
    <citation type="journal article" date="2017" name="Nat. Commun.">
        <title>Genome assembly with in vitro proximity ligation data and whole-genome triplication in lettuce.</title>
        <authorList>
            <person name="Reyes-Chin-Wo S."/>
            <person name="Wang Z."/>
            <person name="Yang X."/>
            <person name="Kozik A."/>
            <person name="Arikit S."/>
            <person name="Song C."/>
            <person name="Xia L."/>
            <person name="Froenicke L."/>
            <person name="Lavelle D.O."/>
            <person name="Truco M.J."/>
            <person name="Xia R."/>
            <person name="Zhu S."/>
            <person name="Xu C."/>
            <person name="Xu H."/>
            <person name="Xu X."/>
            <person name="Cox K."/>
            <person name="Korf I."/>
            <person name="Meyers B.C."/>
            <person name="Michelmore R.W."/>
        </authorList>
    </citation>
    <scope>NUCLEOTIDE SEQUENCE [LARGE SCALE GENOMIC DNA]</scope>
    <source>
        <strain evidence="3">cv. Salinas</strain>
        <tissue evidence="2">Seedlings</tissue>
    </source>
</reference>
<proteinExistence type="predicted"/>
<feature type="compositionally biased region" description="Polar residues" evidence="1">
    <location>
        <begin position="1"/>
        <end position="20"/>
    </location>
</feature>
<organism evidence="2 3">
    <name type="scientific">Lactuca sativa</name>
    <name type="common">Garden lettuce</name>
    <dbReference type="NCBI Taxonomy" id="4236"/>
    <lineage>
        <taxon>Eukaryota</taxon>
        <taxon>Viridiplantae</taxon>
        <taxon>Streptophyta</taxon>
        <taxon>Embryophyta</taxon>
        <taxon>Tracheophyta</taxon>
        <taxon>Spermatophyta</taxon>
        <taxon>Magnoliopsida</taxon>
        <taxon>eudicotyledons</taxon>
        <taxon>Gunneridae</taxon>
        <taxon>Pentapetalae</taxon>
        <taxon>asterids</taxon>
        <taxon>campanulids</taxon>
        <taxon>Asterales</taxon>
        <taxon>Asteraceae</taxon>
        <taxon>Cichorioideae</taxon>
        <taxon>Cichorieae</taxon>
        <taxon>Lactucinae</taxon>
        <taxon>Lactuca</taxon>
    </lineage>
</organism>
<dbReference type="Gramene" id="rna-gnl|WGS:NBSK|LSAT_6X21121_mrna">
    <property type="protein sequence ID" value="cds-PLY72722.1"/>
    <property type="gene ID" value="gene-LSAT_6X21121"/>
</dbReference>
<comment type="caution">
    <text evidence="2">The sequence shown here is derived from an EMBL/GenBank/DDBJ whole genome shotgun (WGS) entry which is preliminary data.</text>
</comment>